<protein>
    <recommendedName>
        <fullName evidence="3">RlpA-like protein double-psi beta-barrel domain-containing protein</fullName>
    </recommendedName>
</protein>
<dbReference type="PANTHER" id="PTHR34183">
    <property type="entry name" value="ENDOLYTIC PEPTIDOGLYCAN TRANSGLYCOSYLASE RLPA"/>
    <property type="match status" value="1"/>
</dbReference>
<comment type="similarity">
    <text evidence="1">Belongs to the RlpA family.</text>
</comment>
<evidence type="ECO:0000256" key="1">
    <source>
        <dbReference type="RuleBase" id="RU003495"/>
    </source>
</evidence>
<dbReference type="InterPro" id="IPR036908">
    <property type="entry name" value="RlpA-like_sf"/>
</dbReference>
<dbReference type="CDD" id="cd22268">
    <property type="entry name" value="DPBB_RlpA-like"/>
    <property type="match status" value="1"/>
</dbReference>
<dbReference type="PANTHER" id="PTHR34183:SF8">
    <property type="entry name" value="ENDOLYTIC PEPTIDOGLYCAN TRANSGLYCOSYLASE RLPA-RELATED"/>
    <property type="match status" value="1"/>
</dbReference>
<dbReference type="EMBL" id="MUYV01000011">
    <property type="protein sequence ID" value="OOS24055.1"/>
    <property type="molecule type" value="Genomic_DNA"/>
</dbReference>
<keyword evidence="5" id="KW-1185">Reference proteome</keyword>
<comment type="caution">
    <text evidence="4">The sequence shown here is derived from an EMBL/GenBank/DDBJ whole genome shotgun (WGS) entry which is preliminary data.</text>
</comment>
<sequence>MKKLLLASTALLALSAQAATVTYYGDKFHGRKTANGERFNQNAMTCASNTHKFGTHLKVTNTANGKSVVCRVNDRGGFSKYGVTLDLSKGAFAQIAPLSQGRARVTIETVSGGTAAAQTPASTLAQDALVAQQVAEALSKVETVTTQRTQTITLAANVSATQ</sequence>
<dbReference type="Proteomes" id="UP000190683">
    <property type="component" value="Unassembled WGS sequence"/>
</dbReference>
<dbReference type="Gene3D" id="2.40.40.10">
    <property type="entry name" value="RlpA-like domain"/>
    <property type="match status" value="1"/>
</dbReference>
<dbReference type="AlphaFoldDB" id="A0A1T0CNZ5"/>
<organism evidence="4 5">
    <name type="scientific">Moraxella porci DSM 25326</name>
    <dbReference type="NCBI Taxonomy" id="573983"/>
    <lineage>
        <taxon>Bacteria</taxon>
        <taxon>Pseudomonadati</taxon>
        <taxon>Pseudomonadota</taxon>
        <taxon>Gammaproteobacteria</taxon>
        <taxon>Moraxellales</taxon>
        <taxon>Moraxellaceae</taxon>
        <taxon>Moraxella</taxon>
    </lineage>
</organism>
<dbReference type="SUPFAM" id="SSF50685">
    <property type="entry name" value="Barwin-like endoglucanases"/>
    <property type="match status" value="1"/>
</dbReference>
<feature type="chain" id="PRO_5010568451" description="RlpA-like protein double-psi beta-barrel domain-containing protein" evidence="2">
    <location>
        <begin position="19"/>
        <end position="162"/>
    </location>
</feature>
<proteinExistence type="inferred from homology"/>
<feature type="domain" description="RlpA-like protein double-psi beta-barrel" evidence="3">
    <location>
        <begin position="18"/>
        <end position="107"/>
    </location>
</feature>
<dbReference type="STRING" id="573983.B0681_08865"/>
<evidence type="ECO:0000313" key="4">
    <source>
        <dbReference type="EMBL" id="OOS24055.1"/>
    </source>
</evidence>
<evidence type="ECO:0000256" key="2">
    <source>
        <dbReference type="SAM" id="SignalP"/>
    </source>
</evidence>
<evidence type="ECO:0000313" key="5">
    <source>
        <dbReference type="Proteomes" id="UP000190683"/>
    </source>
</evidence>
<name>A0A1T0CNZ5_9GAMM</name>
<evidence type="ECO:0000259" key="3">
    <source>
        <dbReference type="Pfam" id="PF03330"/>
    </source>
</evidence>
<dbReference type="InterPro" id="IPR009009">
    <property type="entry name" value="RlpA-like_DPBB"/>
</dbReference>
<feature type="signal peptide" evidence="2">
    <location>
        <begin position="1"/>
        <end position="18"/>
    </location>
</feature>
<dbReference type="RefSeq" id="WP_078318369.1">
    <property type="nucleotide sequence ID" value="NZ_MUYV01000011.1"/>
</dbReference>
<dbReference type="NCBIfam" id="TIGR00413">
    <property type="entry name" value="rlpA"/>
    <property type="match status" value="1"/>
</dbReference>
<keyword evidence="2" id="KW-0732">Signal</keyword>
<dbReference type="InterPro" id="IPR012997">
    <property type="entry name" value="RplA"/>
</dbReference>
<accession>A0A1T0CNZ5</accession>
<dbReference type="Pfam" id="PF03330">
    <property type="entry name" value="DPBB_1"/>
    <property type="match status" value="1"/>
</dbReference>
<reference evidence="4 5" key="1">
    <citation type="submission" date="2017-02" db="EMBL/GenBank/DDBJ databases">
        <title>Draft genome sequence of Moraxella porci CCUG 54912T type strain.</title>
        <authorList>
            <person name="Salva-Serra F."/>
            <person name="Engstrom-Jakobsson H."/>
            <person name="Thorell K."/>
            <person name="Jaen-Luchoro D."/>
            <person name="Gonzales-Siles L."/>
            <person name="Karlsson R."/>
            <person name="Yazdan S."/>
            <person name="Boulund F."/>
            <person name="Johnning A."/>
            <person name="Engstrand L."/>
            <person name="Kristiansson E."/>
            <person name="Moore E."/>
        </authorList>
    </citation>
    <scope>NUCLEOTIDE SEQUENCE [LARGE SCALE GENOMIC DNA]</scope>
    <source>
        <strain evidence="4 5">CCUG 54912</strain>
    </source>
</reference>
<gene>
    <name evidence="4" type="ORF">B0681_08865</name>
</gene>